<dbReference type="Proteomes" id="UP000234323">
    <property type="component" value="Unassembled WGS sequence"/>
</dbReference>
<reference evidence="1 2" key="1">
    <citation type="submission" date="2015-10" db="EMBL/GenBank/DDBJ databases">
        <title>Genome analyses suggest a sexual origin of heterokaryosis in a supposedly ancient asexual fungus.</title>
        <authorList>
            <person name="Ropars J."/>
            <person name="Sedzielewska K."/>
            <person name="Noel J."/>
            <person name="Charron P."/>
            <person name="Farinelli L."/>
            <person name="Marton T."/>
            <person name="Kruger M."/>
            <person name="Pelin A."/>
            <person name="Brachmann A."/>
            <person name="Corradi N."/>
        </authorList>
    </citation>
    <scope>NUCLEOTIDE SEQUENCE [LARGE SCALE GENOMIC DNA]</scope>
    <source>
        <strain evidence="1 2">A4</strain>
    </source>
</reference>
<protein>
    <submittedName>
        <fullName evidence="1">Uncharacterized protein</fullName>
    </submittedName>
</protein>
<evidence type="ECO:0000313" key="1">
    <source>
        <dbReference type="EMBL" id="PKY54432.1"/>
    </source>
</evidence>
<dbReference type="AlphaFoldDB" id="A0A2I1H6C4"/>
<keyword evidence="2" id="KW-1185">Reference proteome</keyword>
<proteinExistence type="predicted"/>
<sequence>MVYLAYFKNKDQLDVAIALDLDVDQTWIIHGKKYSGVMMAPLMEGPTILVLSSTNFNEGTSANQQKQTVITPATVNTIDTEEIVDTVNKFRKNLLDESPSQSVSTSI</sequence>
<name>A0A2I1H6C4_9GLOM</name>
<organism evidence="1 2">
    <name type="scientific">Rhizophagus irregularis</name>
    <dbReference type="NCBI Taxonomy" id="588596"/>
    <lineage>
        <taxon>Eukaryota</taxon>
        <taxon>Fungi</taxon>
        <taxon>Fungi incertae sedis</taxon>
        <taxon>Mucoromycota</taxon>
        <taxon>Glomeromycotina</taxon>
        <taxon>Glomeromycetes</taxon>
        <taxon>Glomerales</taxon>
        <taxon>Glomeraceae</taxon>
        <taxon>Rhizophagus</taxon>
    </lineage>
</organism>
<evidence type="ECO:0000313" key="2">
    <source>
        <dbReference type="Proteomes" id="UP000234323"/>
    </source>
</evidence>
<accession>A0A2I1H6C4</accession>
<comment type="caution">
    <text evidence="1">The sequence shown here is derived from an EMBL/GenBank/DDBJ whole genome shotgun (WGS) entry which is preliminary data.</text>
</comment>
<dbReference type="EMBL" id="LLXI01001610">
    <property type="protein sequence ID" value="PKY54432.1"/>
    <property type="molecule type" value="Genomic_DNA"/>
</dbReference>
<gene>
    <name evidence="1" type="ORF">RhiirA4_473247</name>
</gene>